<dbReference type="Proteomes" id="UP000619238">
    <property type="component" value="Unassembled WGS sequence"/>
</dbReference>
<reference evidence="1 2" key="1">
    <citation type="submission" date="2020-07" db="EMBL/GenBank/DDBJ databases">
        <title>Description of Kordia aestuariivivens sp. nov., isolated from a tidal flat.</title>
        <authorList>
            <person name="Park S."/>
            <person name="Yoon J.-H."/>
        </authorList>
    </citation>
    <scope>NUCLEOTIDE SEQUENCE [LARGE SCALE GENOMIC DNA]</scope>
    <source>
        <strain evidence="1 2">YSTF-M3</strain>
    </source>
</reference>
<evidence type="ECO:0000313" key="1">
    <source>
        <dbReference type="EMBL" id="MBC8754333.1"/>
    </source>
</evidence>
<organism evidence="1 2">
    <name type="scientific">Kordia aestuariivivens</name>
    <dbReference type="NCBI Taxonomy" id="2759037"/>
    <lineage>
        <taxon>Bacteria</taxon>
        <taxon>Pseudomonadati</taxon>
        <taxon>Bacteroidota</taxon>
        <taxon>Flavobacteriia</taxon>
        <taxon>Flavobacteriales</taxon>
        <taxon>Flavobacteriaceae</taxon>
        <taxon>Kordia</taxon>
    </lineage>
</organism>
<gene>
    <name evidence="1" type="ORF">H2O64_06600</name>
</gene>
<dbReference type="EMBL" id="JACGWS010000003">
    <property type="protein sequence ID" value="MBC8754333.1"/>
    <property type="molecule type" value="Genomic_DNA"/>
</dbReference>
<comment type="caution">
    <text evidence="1">The sequence shown here is derived from an EMBL/GenBank/DDBJ whole genome shotgun (WGS) entry which is preliminary data.</text>
</comment>
<dbReference type="RefSeq" id="WP_187561375.1">
    <property type="nucleotide sequence ID" value="NZ_JACGWS010000003.1"/>
</dbReference>
<protein>
    <submittedName>
        <fullName evidence="1">Uncharacterized protein</fullName>
    </submittedName>
</protein>
<name>A0ABR7Q771_9FLAO</name>
<evidence type="ECO:0000313" key="2">
    <source>
        <dbReference type="Proteomes" id="UP000619238"/>
    </source>
</evidence>
<keyword evidence="2" id="KW-1185">Reference proteome</keyword>
<proteinExistence type="predicted"/>
<accession>A0ABR7Q771</accession>
<sequence length="126" mass="14330">MYQPEQKKKLQNSNISATSVKLHTNKGLTLKDHRATHLQKTSKDIVQRMEVAQLATRRVRNVRFNGFSETLRQLLLRWAVPNGTRIQIEQTDHVGGSFNVRFTNTNGPAISIATARGWIQTAINHQ</sequence>